<protein>
    <submittedName>
        <fullName evidence="1">Four helix bundle protein</fullName>
    </submittedName>
</protein>
<dbReference type="RefSeq" id="WP_176006599.1">
    <property type="nucleotide sequence ID" value="NZ_JABWMI010000014.1"/>
</dbReference>
<dbReference type="PANTHER" id="PTHR38471">
    <property type="entry name" value="FOUR HELIX BUNDLE PROTEIN"/>
    <property type="match status" value="1"/>
</dbReference>
<dbReference type="InterPro" id="IPR036583">
    <property type="entry name" value="23S_rRNA_IVS_sf"/>
</dbReference>
<proteinExistence type="predicted"/>
<accession>A0A7Y8Y390</accession>
<dbReference type="Pfam" id="PF05635">
    <property type="entry name" value="23S_rRNA_IVP"/>
    <property type="match status" value="1"/>
</dbReference>
<keyword evidence="2" id="KW-1185">Reference proteome</keyword>
<dbReference type="Proteomes" id="UP000535020">
    <property type="component" value="Unassembled WGS sequence"/>
</dbReference>
<gene>
    <name evidence="1" type="ORF">HZF10_12720</name>
</gene>
<evidence type="ECO:0000313" key="2">
    <source>
        <dbReference type="Proteomes" id="UP000535020"/>
    </source>
</evidence>
<dbReference type="Gene3D" id="1.20.1440.60">
    <property type="entry name" value="23S rRNA-intervening sequence"/>
    <property type="match status" value="1"/>
</dbReference>
<dbReference type="PANTHER" id="PTHR38471:SF2">
    <property type="entry name" value="FOUR HELIX BUNDLE PROTEIN"/>
    <property type="match status" value="1"/>
</dbReference>
<dbReference type="AlphaFoldDB" id="A0A7Y8Y390"/>
<evidence type="ECO:0000313" key="1">
    <source>
        <dbReference type="EMBL" id="NYA71789.1"/>
    </source>
</evidence>
<dbReference type="NCBIfam" id="TIGR02436">
    <property type="entry name" value="four helix bundle protein"/>
    <property type="match status" value="1"/>
</dbReference>
<reference evidence="1 2" key="1">
    <citation type="submission" date="2020-07" db="EMBL/GenBank/DDBJ databases">
        <authorList>
            <person name="Sun Q."/>
        </authorList>
    </citation>
    <scope>NUCLEOTIDE SEQUENCE [LARGE SCALE GENOMIC DNA]</scope>
    <source>
        <strain evidence="1 2">MAH-1</strain>
    </source>
</reference>
<dbReference type="InterPro" id="IPR012657">
    <property type="entry name" value="23S_rRNA-intervening_sequence"/>
</dbReference>
<comment type="caution">
    <text evidence="1">The sequence shown here is derived from an EMBL/GenBank/DDBJ whole genome shotgun (WGS) entry which is preliminary data.</text>
</comment>
<dbReference type="EMBL" id="JACBJI010000005">
    <property type="protein sequence ID" value="NYA71789.1"/>
    <property type="molecule type" value="Genomic_DNA"/>
</dbReference>
<name>A0A7Y8Y390_9FLAO</name>
<dbReference type="CDD" id="cd16377">
    <property type="entry name" value="23S_rRNA_IVP_like"/>
    <property type="match status" value="1"/>
</dbReference>
<dbReference type="SUPFAM" id="SSF158446">
    <property type="entry name" value="IVS-encoded protein-like"/>
    <property type="match status" value="1"/>
</dbReference>
<organism evidence="1 2">
    <name type="scientific">Flavobacterium agri</name>
    <dbReference type="NCBI Taxonomy" id="2743471"/>
    <lineage>
        <taxon>Bacteria</taxon>
        <taxon>Pseudomonadati</taxon>
        <taxon>Bacteroidota</taxon>
        <taxon>Flavobacteriia</taxon>
        <taxon>Flavobacteriales</taxon>
        <taxon>Flavobacteriaceae</taxon>
        <taxon>Flavobacterium</taxon>
    </lineage>
</organism>
<sequence length="114" mass="13343">MRDFRKYEIWQMSHSFTLKIYAVTKNFPKEEIFNLTSQLRRAAVSIPTNISEGCGRNSDREFNHFLNIALGSTSETKYLLILAHELNYLSSESFSEMNKEVNNIKSKIFKLKEN</sequence>